<dbReference type="InterPro" id="IPR012931">
    <property type="entry name" value="TraG_N_Proteobacteria"/>
</dbReference>
<dbReference type="AlphaFoldDB" id="A0A939NEF5"/>
<protein>
    <submittedName>
        <fullName evidence="2">Conjugal transfer protein TraG N-terminal domain-containing protein</fullName>
    </submittedName>
</protein>
<dbReference type="EMBL" id="JAGETQ010000001">
    <property type="protein sequence ID" value="MBO1915647.1"/>
    <property type="molecule type" value="Genomic_DNA"/>
</dbReference>
<feature type="domain" description="TraG N-terminal Proteobacteria" evidence="1">
    <location>
        <begin position="12"/>
        <end position="83"/>
    </location>
</feature>
<dbReference type="Proteomes" id="UP000664477">
    <property type="component" value="Unassembled WGS sequence"/>
</dbReference>
<evidence type="ECO:0000313" key="2">
    <source>
        <dbReference type="EMBL" id="MBO1915647.1"/>
    </source>
</evidence>
<comment type="caution">
    <text evidence="2">The sequence shown here is derived from an EMBL/GenBank/DDBJ whole genome shotgun (WGS) entry which is preliminary data.</text>
</comment>
<sequence length="87" mass="9567">MLSIIGYVIKSAADGGRTIAFQQAAVSVVLFLCFFQVTTRVTIEDVTTGEVRAVDNVPFGVGFTASIISNTGYQFTRKWNRHFQCQA</sequence>
<gene>
    <name evidence="2" type="ORF">J4727_00225</name>
</gene>
<name>A0A939NEF5_PRORE</name>
<dbReference type="Pfam" id="PF07916">
    <property type="entry name" value="TraG_N"/>
    <property type="match status" value="1"/>
</dbReference>
<evidence type="ECO:0000313" key="3">
    <source>
        <dbReference type="Proteomes" id="UP000664477"/>
    </source>
</evidence>
<accession>A0A939NEF5</accession>
<evidence type="ECO:0000259" key="1">
    <source>
        <dbReference type="Pfam" id="PF07916"/>
    </source>
</evidence>
<organism evidence="2 3">
    <name type="scientific">Providencia rettgeri</name>
    <dbReference type="NCBI Taxonomy" id="587"/>
    <lineage>
        <taxon>Bacteria</taxon>
        <taxon>Pseudomonadati</taxon>
        <taxon>Pseudomonadota</taxon>
        <taxon>Gammaproteobacteria</taxon>
        <taxon>Enterobacterales</taxon>
        <taxon>Morganellaceae</taxon>
        <taxon>Providencia</taxon>
    </lineage>
</organism>
<reference evidence="2" key="1">
    <citation type="submission" date="2021-03" db="EMBL/GenBank/DDBJ databases">
        <title>Molecular epidemiology and mechanisms of colistin and carbapenem resistance in Enterobacteriaceae from clinical isolates, the environment and porcine samples in Pretoria, South Africa.</title>
        <authorList>
            <person name="Bogoshi D."/>
            <person name="Mbelle N.M."/>
            <person name="Naidoo V."/>
            <person name="Osei Sekyere J."/>
        </authorList>
    </citation>
    <scope>NUCLEOTIDE SEQUENCE</scope>
    <source>
        <strain evidence="2">C052</strain>
    </source>
</reference>
<proteinExistence type="predicted"/>